<dbReference type="InterPro" id="IPR026937">
    <property type="entry name" value="SBNO_Helicase_C_dom"/>
</dbReference>
<dbReference type="GO" id="GO:0042393">
    <property type="term" value="F:histone binding"/>
    <property type="evidence" value="ECO:0007669"/>
    <property type="project" value="TreeGrafter"/>
</dbReference>
<feature type="region of interest" description="Disordered" evidence="2">
    <location>
        <begin position="1232"/>
        <end position="1261"/>
    </location>
</feature>
<dbReference type="PANTHER" id="PTHR12706">
    <property type="entry name" value="STRAWBERRY NOTCH-RELATED"/>
    <property type="match status" value="1"/>
</dbReference>
<feature type="region of interest" description="Disordered" evidence="2">
    <location>
        <begin position="1101"/>
        <end position="1146"/>
    </location>
</feature>
<gene>
    <name evidence="4" type="ORF">WJX74_008360</name>
</gene>
<dbReference type="SUPFAM" id="SSF52540">
    <property type="entry name" value="P-loop containing nucleoside triphosphate hydrolases"/>
    <property type="match status" value="1"/>
</dbReference>
<dbReference type="Proteomes" id="UP001438707">
    <property type="component" value="Unassembled WGS sequence"/>
</dbReference>
<keyword evidence="5" id="KW-1185">Reference proteome</keyword>
<feature type="domain" description="UBA" evidence="3">
    <location>
        <begin position="1280"/>
        <end position="1320"/>
    </location>
</feature>
<dbReference type="InterPro" id="IPR027417">
    <property type="entry name" value="P-loop_NTPase"/>
</dbReference>
<dbReference type="InterPro" id="IPR039187">
    <property type="entry name" value="SNO_AAA"/>
</dbReference>
<protein>
    <recommendedName>
        <fullName evidence="3">UBA domain-containing protein</fullName>
    </recommendedName>
</protein>
<dbReference type="Pfam" id="PF25373">
    <property type="entry name" value="SBNO"/>
    <property type="match status" value="1"/>
</dbReference>
<feature type="compositionally biased region" description="Basic and acidic residues" evidence="2">
    <location>
        <begin position="1244"/>
        <end position="1256"/>
    </location>
</feature>
<dbReference type="PANTHER" id="PTHR12706:SF33">
    <property type="entry name" value="PROTEIN WITH HELICASE_C DOMAIN"/>
    <property type="match status" value="1"/>
</dbReference>
<feature type="region of interest" description="Disordered" evidence="2">
    <location>
        <begin position="755"/>
        <end position="776"/>
    </location>
</feature>
<dbReference type="Gene3D" id="1.10.8.10">
    <property type="entry name" value="DNA helicase RuvA subunit, C-terminal domain"/>
    <property type="match status" value="1"/>
</dbReference>
<dbReference type="GO" id="GO:0006355">
    <property type="term" value="P:regulation of DNA-templated transcription"/>
    <property type="evidence" value="ECO:0007669"/>
    <property type="project" value="InterPro"/>
</dbReference>
<dbReference type="InterPro" id="IPR057332">
    <property type="entry name" value="SBNO_a/b_dom"/>
</dbReference>
<dbReference type="PROSITE" id="PS50030">
    <property type="entry name" value="UBA"/>
    <property type="match status" value="1"/>
</dbReference>
<dbReference type="GO" id="GO:0031490">
    <property type="term" value="F:chromatin DNA binding"/>
    <property type="evidence" value="ECO:0007669"/>
    <property type="project" value="TreeGrafter"/>
</dbReference>
<dbReference type="InterPro" id="IPR009060">
    <property type="entry name" value="UBA-like_sf"/>
</dbReference>
<name>A0AAW1S0A2_9CHLO</name>
<sequence length="1320" mass="143268">MALNLNGYDALKKVDAKSETANEDNRGVGGDESVSELLSRDIFSDYRSRSVSRGRTHPGAIAEAASLSAITLPESSYPLWDSLPEDTVEKGKLSQLQLEGVLYACTKHQQFLPNGQRAGFFIGDGAGVGKGRQIAGIMLDNYARGRRRHLWLSTSSDLHLDAQRDLRNIGCHINVINNCQTLDKEQKVVGLSKDLQEGVLFMTYSTLVMKHKGQGSRLQQVIDWLGGPSFNGCIVLDEAHKAKSFVPGKEAQSSKVASSVLELQERLPHARVVYCSATGVSEVGNMAYMSRLGLWGPGSAFNDFQAFLDSMKKRGVSFLEMLAMEMKSQGYYVARGLSFRSAEFSELEARLTPAQMTEYNDAVALWQDLRQSLVAALDRTGTTSRDVWKSYWAGQQRFFKLMCVSFKVPVVAAEAQNALSEGFAVVIGLQTTGEAAAESMGLQPGQACGFVSTTRELLQRFVETHFPIKSESKDGQPAQDEPESVRIKRELLARINALDLPANFLDELIDSLGGPSAVAEMTGRRGRIVRKGKQGVFELRAKPDSSEMDSLNVNETASFMRGDKLVAIVSDAASTGISLHASADAQNQKRRIHLTIELPWSADKAIQQLGRSHRSNQVHAPIYKLVFTNLGGEKRFAAAVARRLQSLGALTRGDRRAASGIDLSESNFDSPLGRKSLRRMYDAIVQESLTLPSGVTLTSILGDCLRDGGQIVQKVLERLPPTGTITQAEQIPAVQCLHEELRNCVDIMGVGSTMPRSDTVAEDTTPGPTSSTPAKDMGDVRRFLNRLLGLPVSQQNLLFSYFEKTLVAEIRAAKAEGRYFEGVSDLTGSNISERPTPQVLWVDVHSGLRTLRTDLTMDRGLSFEVAKAKLARESTAGDRSSFRRSRQHMFGRNMYLLALQKPGQPNLFSICRPNTGVSYFDMEADELNKKYMKISEEEAQEGWEGVYESSFRSCMHGPGCQQGPECQVGRRLTSITILSGSVVRVWGTLESLLERHQGMLSRNDRTMRCARVEFKDGEDVTALIGVRYPAQLLGDVVATLSKAQELISAPGQAEGSSVLQKSTLEAAAMGAGGAIRSEVPTPIDKKSLAKALRPPQTMLNFFKPKAAAPSTAKRKSSELGTQGHSKTLPAAKAQKRQPLQQRQAATTMSGHIANGLHSAQSPTVSTVIDLDETLPDSAAAAAEAPHESGTHPGMLASGLISADFQEHNSTANAAASMQQQLQGTAVNLPCSCVDPDTGPTSGPGHDRQHVTNEPLDKGGVGLESLGMMRTKQLGPPLPNGVSRQHADSLIAMGFSQAQASRALLATQGDLPRAINWILQS</sequence>
<dbReference type="Pfam" id="PF13872">
    <property type="entry name" value="AAA_34"/>
    <property type="match status" value="1"/>
</dbReference>
<dbReference type="GO" id="GO:0005634">
    <property type="term" value="C:nucleus"/>
    <property type="evidence" value="ECO:0007669"/>
    <property type="project" value="TreeGrafter"/>
</dbReference>
<dbReference type="SUPFAM" id="SSF46934">
    <property type="entry name" value="UBA-like"/>
    <property type="match status" value="1"/>
</dbReference>
<dbReference type="SMART" id="SM00165">
    <property type="entry name" value="UBA"/>
    <property type="match status" value="1"/>
</dbReference>
<reference evidence="4 5" key="1">
    <citation type="journal article" date="2024" name="Nat. Commun.">
        <title>Phylogenomics reveals the evolutionary origins of lichenization in chlorophyte algae.</title>
        <authorList>
            <person name="Puginier C."/>
            <person name="Libourel C."/>
            <person name="Otte J."/>
            <person name="Skaloud P."/>
            <person name="Haon M."/>
            <person name="Grisel S."/>
            <person name="Petersen M."/>
            <person name="Berrin J.G."/>
            <person name="Delaux P.M."/>
            <person name="Dal Grande F."/>
            <person name="Keller J."/>
        </authorList>
    </citation>
    <scope>NUCLEOTIDE SEQUENCE [LARGE SCALE GENOMIC DNA]</scope>
    <source>
        <strain evidence="4 5">SAG 2145</strain>
    </source>
</reference>
<feature type="compositionally biased region" description="Polar residues" evidence="2">
    <location>
        <begin position="1137"/>
        <end position="1146"/>
    </location>
</feature>
<evidence type="ECO:0000313" key="5">
    <source>
        <dbReference type="Proteomes" id="UP001438707"/>
    </source>
</evidence>
<comment type="similarity">
    <text evidence="1">Belongs to the SBNO family.</text>
</comment>
<dbReference type="InterPro" id="IPR015940">
    <property type="entry name" value="UBA"/>
</dbReference>
<dbReference type="Gene3D" id="3.40.50.300">
    <property type="entry name" value="P-loop containing nucleotide triphosphate hydrolases"/>
    <property type="match status" value="1"/>
</dbReference>
<evidence type="ECO:0000256" key="1">
    <source>
        <dbReference type="ARBA" id="ARBA00006992"/>
    </source>
</evidence>
<dbReference type="Pfam" id="PF22562">
    <property type="entry name" value="UBA_7"/>
    <property type="match status" value="1"/>
</dbReference>
<dbReference type="EMBL" id="JALJOS010000005">
    <property type="protein sequence ID" value="KAK9839043.1"/>
    <property type="molecule type" value="Genomic_DNA"/>
</dbReference>
<dbReference type="InterPro" id="IPR026741">
    <property type="entry name" value="SNO"/>
</dbReference>
<proteinExistence type="inferred from homology"/>
<evidence type="ECO:0000259" key="3">
    <source>
        <dbReference type="PROSITE" id="PS50030"/>
    </source>
</evidence>
<dbReference type="Pfam" id="PF13871">
    <property type="entry name" value="Helicase_C_4"/>
    <property type="match status" value="1"/>
</dbReference>
<organism evidence="4 5">
    <name type="scientific">Apatococcus lobatus</name>
    <dbReference type="NCBI Taxonomy" id="904363"/>
    <lineage>
        <taxon>Eukaryota</taxon>
        <taxon>Viridiplantae</taxon>
        <taxon>Chlorophyta</taxon>
        <taxon>core chlorophytes</taxon>
        <taxon>Trebouxiophyceae</taxon>
        <taxon>Chlorellales</taxon>
        <taxon>Chlorellaceae</taxon>
        <taxon>Apatococcus</taxon>
    </lineage>
</organism>
<accession>A0AAW1S0A2</accession>
<evidence type="ECO:0000313" key="4">
    <source>
        <dbReference type="EMBL" id="KAK9839043.1"/>
    </source>
</evidence>
<comment type="caution">
    <text evidence="4">The sequence shown here is derived from an EMBL/GenBank/DDBJ whole genome shotgun (WGS) entry which is preliminary data.</text>
</comment>
<evidence type="ECO:0000256" key="2">
    <source>
        <dbReference type="SAM" id="MobiDB-lite"/>
    </source>
</evidence>